<dbReference type="OrthoDB" id="2478142at2759"/>
<evidence type="ECO:0000313" key="3">
    <source>
        <dbReference type="EMBL" id="KAF0480271.1"/>
    </source>
</evidence>
<accession>A0A8H4ACT3</accession>
<feature type="transmembrane region" description="Helical" evidence="2">
    <location>
        <begin position="94"/>
        <end position="116"/>
    </location>
</feature>
<protein>
    <recommendedName>
        <fullName evidence="5">Transmembrane protein</fullName>
    </recommendedName>
</protein>
<sequence>MNGTDNCDPYSSSHAIYNSDDRHFYSFISLFGGALFSSLQNRPNPSKPLILSIYLNHSLDVIHGTYAAIIISFGMYYNFSCYNNIYCHFISEQLIFEIIILTICVIPIFFSLFNLLRNRNLNCLSYKNVLYFIFFLNHITLPSLLLVFVHYVNFSQQYVTLEYKITLWTLTTLFIISLMSLYFFQLLLHRKNNNNQGMDREEAVIEETEEENTQLNEKDTKILFAQQCCFRIIFLTSTAGFIGLGFFLTSTIITGTTINLLIVFLSGLIGSILLRRVFSTNTRIDRTSSIDYMLSSREIKEKIIEMFAFEAHNYSHEFILKDVDKHIPLNSRQL</sequence>
<keyword evidence="2" id="KW-0472">Membrane</keyword>
<dbReference type="AlphaFoldDB" id="A0A8H4ACT3"/>
<feature type="transmembrane region" description="Helical" evidence="2">
    <location>
        <begin position="165"/>
        <end position="188"/>
    </location>
</feature>
<evidence type="ECO:0000256" key="1">
    <source>
        <dbReference type="SAM" id="Coils"/>
    </source>
</evidence>
<gene>
    <name evidence="3" type="ORF">F8M41_023767</name>
</gene>
<evidence type="ECO:0000313" key="4">
    <source>
        <dbReference type="Proteomes" id="UP000439903"/>
    </source>
</evidence>
<keyword evidence="2" id="KW-0812">Transmembrane</keyword>
<reference evidence="3 4" key="1">
    <citation type="journal article" date="2019" name="Environ. Microbiol.">
        <title>At the nexus of three kingdoms: the genome of the mycorrhizal fungus Gigaspora margarita provides insights into plant, endobacterial and fungal interactions.</title>
        <authorList>
            <person name="Venice F."/>
            <person name="Ghignone S."/>
            <person name="Salvioli di Fossalunga A."/>
            <person name="Amselem J."/>
            <person name="Novero M."/>
            <person name="Xianan X."/>
            <person name="Sedzielewska Toro K."/>
            <person name="Morin E."/>
            <person name="Lipzen A."/>
            <person name="Grigoriev I.V."/>
            <person name="Henrissat B."/>
            <person name="Martin F.M."/>
            <person name="Bonfante P."/>
        </authorList>
    </citation>
    <scope>NUCLEOTIDE SEQUENCE [LARGE SCALE GENOMIC DNA]</scope>
    <source>
        <strain evidence="3 4">BEG34</strain>
    </source>
</reference>
<evidence type="ECO:0008006" key="5">
    <source>
        <dbReference type="Google" id="ProtNLM"/>
    </source>
</evidence>
<feature type="transmembrane region" description="Helical" evidence="2">
    <location>
        <begin position="253"/>
        <end position="274"/>
    </location>
</feature>
<dbReference type="EMBL" id="WTPW01000784">
    <property type="protein sequence ID" value="KAF0480271.1"/>
    <property type="molecule type" value="Genomic_DNA"/>
</dbReference>
<feature type="transmembrane region" description="Helical" evidence="2">
    <location>
        <begin position="228"/>
        <end position="247"/>
    </location>
</feature>
<feature type="transmembrane region" description="Helical" evidence="2">
    <location>
        <begin position="61"/>
        <end position="79"/>
    </location>
</feature>
<dbReference type="Proteomes" id="UP000439903">
    <property type="component" value="Unassembled WGS sequence"/>
</dbReference>
<evidence type="ECO:0000256" key="2">
    <source>
        <dbReference type="SAM" id="Phobius"/>
    </source>
</evidence>
<comment type="caution">
    <text evidence="3">The sequence shown here is derived from an EMBL/GenBank/DDBJ whole genome shotgun (WGS) entry which is preliminary data.</text>
</comment>
<keyword evidence="4" id="KW-1185">Reference proteome</keyword>
<feature type="transmembrane region" description="Helical" evidence="2">
    <location>
        <begin position="128"/>
        <end position="153"/>
    </location>
</feature>
<feature type="coiled-coil region" evidence="1">
    <location>
        <begin position="191"/>
        <end position="218"/>
    </location>
</feature>
<keyword evidence="1" id="KW-0175">Coiled coil</keyword>
<feature type="transmembrane region" description="Helical" evidence="2">
    <location>
        <begin position="23"/>
        <end position="40"/>
    </location>
</feature>
<organism evidence="3 4">
    <name type="scientific">Gigaspora margarita</name>
    <dbReference type="NCBI Taxonomy" id="4874"/>
    <lineage>
        <taxon>Eukaryota</taxon>
        <taxon>Fungi</taxon>
        <taxon>Fungi incertae sedis</taxon>
        <taxon>Mucoromycota</taxon>
        <taxon>Glomeromycotina</taxon>
        <taxon>Glomeromycetes</taxon>
        <taxon>Diversisporales</taxon>
        <taxon>Gigasporaceae</taxon>
        <taxon>Gigaspora</taxon>
    </lineage>
</organism>
<keyword evidence="2" id="KW-1133">Transmembrane helix</keyword>
<proteinExistence type="predicted"/>
<name>A0A8H4ACT3_GIGMA</name>